<dbReference type="GO" id="GO:0016491">
    <property type="term" value="F:oxidoreductase activity"/>
    <property type="evidence" value="ECO:0007669"/>
    <property type="project" value="UniProtKB-KW"/>
</dbReference>
<dbReference type="InterPro" id="IPR018713">
    <property type="entry name" value="MPAB/Lcp_cat_dom"/>
</dbReference>
<dbReference type="PANTHER" id="PTHR37539:SF1">
    <property type="entry name" value="ER-BOUND OXYGENASE MPAB_MPAB'_RUBBER OXYGENASE CATALYTIC DOMAIN-CONTAINING PROTEIN"/>
    <property type="match status" value="1"/>
</dbReference>
<feature type="domain" description="ER-bound oxygenase mpaB/mpaB'/Rubber oxygenase catalytic" evidence="1">
    <location>
        <begin position="114"/>
        <end position="333"/>
    </location>
</feature>
<protein>
    <submittedName>
        <fullName evidence="2">Oxygenase MpaB family protein</fullName>
        <ecNumber evidence="2">1.-.-.-</ecNumber>
    </submittedName>
</protein>
<dbReference type="PANTHER" id="PTHR37539">
    <property type="entry name" value="SECRETED PROTEIN-RELATED"/>
    <property type="match status" value="1"/>
</dbReference>
<evidence type="ECO:0000259" key="1">
    <source>
        <dbReference type="Pfam" id="PF09995"/>
    </source>
</evidence>
<keyword evidence="2" id="KW-0560">Oxidoreductase</keyword>
<dbReference type="EC" id="1.-.-.-" evidence="2"/>
<proteinExistence type="predicted"/>
<evidence type="ECO:0000313" key="2">
    <source>
        <dbReference type="EMBL" id="MFD2797100.1"/>
    </source>
</evidence>
<dbReference type="InterPro" id="IPR037473">
    <property type="entry name" value="Lcp-like"/>
</dbReference>
<name>A0ABW5W0U2_9MICO</name>
<dbReference type="Pfam" id="PF09995">
    <property type="entry name" value="MPAB_Lcp_cat"/>
    <property type="match status" value="1"/>
</dbReference>
<sequence>MNDSNLSSLVPDRAVNLAAARTRHGDRVDLMLRALQVGDPVADAVIAEFDALGRSARTALQRGLTEGRASVPEAPPAVDALLAHAEAVPGWVSPELLDEGDRTSLAVPPHWRGLAFAGGSLAHTYRSPAIARLLVGTGRLTSTAPRRLAETGLWNASVVLPGGLRQGAPGYVQTVQVRLLHARVRASAMAHGWDADRWGVPINQADVARTWLDFTVVPFTFLQGVGYRLTEEEQSRLYRYWWYVGHLLGLDEEFFVGIEDHVQAGELLDLLDSTSAAPDENSRALVGALFDAAATNLAAVPQSPMNASGWRDLLNALAGRYHGEAAPALGIEESPVTAVLPLLAAGEAKARRYQLQVPGAVAEAVEDGTRAFRGIIAALGGASAAYQDHVTAP</sequence>
<organism evidence="2 3">
    <name type="scientific">Promicromonospora vindobonensis</name>
    <dbReference type="NCBI Taxonomy" id="195748"/>
    <lineage>
        <taxon>Bacteria</taxon>
        <taxon>Bacillati</taxon>
        <taxon>Actinomycetota</taxon>
        <taxon>Actinomycetes</taxon>
        <taxon>Micrococcales</taxon>
        <taxon>Promicromonosporaceae</taxon>
        <taxon>Promicromonospora</taxon>
    </lineage>
</organism>
<evidence type="ECO:0000313" key="3">
    <source>
        <dbReference type="Proteomes" id="UP001597479"/>
    </source>
</evidence>
<keyword evidence="3" id="KW-1185">Reference proteome</keyword>
<gene>
    <name evidence="2" type="ORF">ACFS27_26315</name>
</gene>
<dbReference type="Proteomes" id="UP001597479">
    <property type="component" value="Unassembled WGS sequence"/>
</dbReference>
<reference evidence="3" key="1">
    <citation type="journal article" date="2019" name="Int. J. Syst. Evol. Microbiol.">
        <title>The Global Catalogue of Microorganisms (GCM) 10K type strain sequencing project: providing services to taxonomists for standard genome sequencing and annotation.</title>
        <authorList>
            <consortium name="The Broad Institute Genomics Platform"/>
            <consortium name="The Broad Institute Genome Sequencing Center for Infectious Disease"/>
            <person name="Wu L."/>
            <person name="Ma J."/>
        </authorList>
    </citation>
    <scope>NUCLEOTIDE SEQUENCE [LARGE SCALE GENOMIC DNA]</scope>
    <source>
        <strain evidence="3">CCM 7044</strain>
    </source>
</reference>
<accession>A0ABW5W0U2</accession>
<dbReference type="EMBL" id="JBHUOG010000002">
    <property type="protein sequence ID" value="MFD2797100.1"/>
    <property type="molecule type" value="Genomic_DNA"/>
</dbReference>
<dbReference type="RefSeq" id="WP_377189839.1">
    <property type="nucleotide sequence ID" value="NZ_JBHUOG010000002.1"/>
</dbReference>
<comment type="caution">
    <text evidence="2">The sequence shown here is derived from an EMBL/GenBank/DDBJ whole genome shotgun (WGS) entry which is preliminary data.</text>
</comment>